<feature type="transmembrane region" description="Helical" evidence="10">
    <location>
        <begin position="147"/>
        <end position="166"/>
    </location>
</feature>
<dbReference type="Pfam" id="PF07730">
    <property type="entry name" value="HisKA_3"/>
    <property type="match status" value="1"/>
</dbReference>
<evidence type="ECO:0000313" key="13">
    <source>
        <dbReference type="Proteomes" id="UP000275356"/>
    </source>
</evidence>
<dbReference type="PANTHER" id="PTHR24421:SF10">
    <property type="entry name" value="NITRATE_NITRITE SENSOR PROTEIN NARQ"/>
    <property type="match status" value="1"/>
</dbReference>
<dbReference type="EC" id="2.7.13.3" evidence="2"/>
<keyword evidence="10" id="KW-0812">Transmembrane</keyword>
<comment type="caution">
    <text evidence="12">The sequence shown here is derived from an EMBL/GenBank/DDBJ whole genome shotgun (WGS) entry which is preliminary data.</text>
</comment>
<dbReference type="OrthoDB" id="227596at2"/>
<protein>
    <recommendedName>
        <fullName evidence="2">histidine kinase</fullName>
        <ecNumber evidence="2">2.7.13.3</ecNumber>
    </recommendedName>
</protein>
<keyword evidence="4" id="KW-0808">Transferase</keyword>
<evidence type="ECO:0000256" key="6">
    <source>
        <dbReference type="ARBA" id="ARBA00022777"/>
    </source>
</evidence>
<evidence type="ECO:0000313" key="12">
    <source>
        <dbReference type="EMBL" id="ROR96311.1"/>
    </source>
</evidence>
<dbReference type="GO" id="GO:0005524">
    <property type="term" value="F:ATP binding"/>
    <property type="evidence" value="ECO:0007669"/>
    <property type="project" value="UniProtKB-KW"/>
</dbReference>
<keyword evidence="5" id="KW-0547">Nucleotide-binding</keyword>
<dbReference type="CDD" id="cd16917">
    <property type="entry name" value="HATPase_UhpB-NarQ-NarX-like"/>
    <property type="match status" value="1"/>
</dbReference>
<evidence type="ECO:0000256" key="9">
    <source>
        <dbReference type="SAM" id="MobiDB-lite"/>
    </source>
</evidence>
<feature type="transmembrane region" description="Helical" evidence="10">
    <location>
        <begin position="41"/>
        <end position="58"/>
    </location>
</feature>
<evidence type="ECO:0000256" key="4">
    <source>
        <dbReference type="ARBA" id="ARBA00022679"/>
    </source>
</evidence>
<gene>
    <name evidence="12" type="ORF">EDD28_0894</name>
</gene>
<dbReference type="GO" id="GO:0046983">
    <property type="term" value="F:protein dimerization activity"/>
    <property type="evidence" value="ECO:0007669"/>
    <property type="project" value="InterPro"/>
</dbReference>
<dbReference type="InterPro" id="IPR003594">
    <property type="entry name" value="HATPase_dom"/>
</dbReference>
<accession>A0A3N2D958</accession>
<dbReference type="EMBL" id="RKHQ01000001">
    <property type="protein sequence ID" value="ROR96311.1"/>
    <property type="molecule type" value="Genomic_DNA"/>
</dbReference>
<evidence type="ECO:0000256" key="10">
    <source>
        <dbReference type="SAM" id="Phobius"/>
    </source>
</evidence>
<evidence type="ECO:0000256" key="3">
    <source>
        <dbReference type="ARBA" id="ARBA00022553"/>
    </source>
</evidence>
<proteinExistence type="predicted"/>
<evidence type="ECO:0000256" key="1">
    <source>
        <dbReference type="ARBA" id="ARBA00000085"/>
    </source>
</evidence>
<keyword evidence="6 12" id="KW-0418">Kinase</keyword>
<dbReference type="SMART" id="SM00387">
    <property type="entry name" value="HATPase_c"/>
    <property type="match status" value="1"/>
</dbReference>
<dbReference type="AlphaFoldDB" id="A0A3N2D958"/>
<feature type="domain" description="Histidine kinase/HSP90-like ATPase" evidence="11">
    <location>
        <begin position="366"/>
        <end position="459"/>
    </location>
</feature>
<keyword evidence="10" id="KW-1133">Transmembrane helix</keyword>
<evidence type="ECO:0000256" key="8">
    <source>
        <dbReference type="ARBA" id="ARBA00023012"/>
    </source>
</evidence>
<dbReference type="InterPro" id="IPR036890">
    <property type="entry name" value="HATPase_C_sf"/>
</dbReference>
<dbReference type="Gene3D" id="3.30.565.10">
    <property type="entry name" value="Histidine kinase-like ATPase, C-terminal domain"/>
    <property type="match status" value="1"/>
</dbReference>
<comment type="catalytic activity">
    <reaction evidence="1">
        <text>ATP + protein L-histidine = ADP + protein N-phospho-L-histidine.</text>
        <dbReference type="EC" id="2.7.13.3"/>
    </reaction>
</comment>
<keyword evidence="13" id="KW-1185">Reference proteome</keyword>
<keyword evidence="10" id="KW-0472">Membrane</keyword>
<dbReference type="GO" id="GO:0000155">
    <property type="term" value="F:phosphorelay sensor kinase activity"/>
    <property type="evidence" value="ECO:0007669"/>
    <property type="project" value="InterPro"/>
</dbReference>
<feature type="transmembrane region" description="Helical" evidence="10">
    <location>
        <begin position="104"/>
        <end position="135"/>
    </location>
</feature>
<dbReference type="InterPro" id="IPR011712">
    <property type="entry name" value="Sig_transdc_His_kin_sub3_dim/P"/>
</dbReference>
<feature type="transmembrane region" description="Helical" evidence="10">
    <location>
        <begin position="204"/>
        <end position="223"/>
    </location>
</feature>
<dbReference type="PANTHER" id="PTHR24421">
    <property type="entry name" value="NITRATE/NITRITE SENSOR PROTEIN NARX-RELATED"/>
    <property type="match status" value="1"/>
</dbReference>
<evidence type="ECO:0000259" key="11">
    <source>
        <dbReference type="SMART" id="SM00387"/>
    </source>
</evidence>
<dbReference type="Proteomes" id="UP000275356">
    <property type="component" value="Unassembled WGS sequence"/>
</dbReference>
<dbReference type="GO" id="GO:0016020">
    <property type="term" value="C:membrane"/>
    <property type="evidence" value="ECO:0007669"/>
    <property type="project" value="InterPro"/>
</dbReference>
<sequence>MSTRPGQESGLGGPTGLQESDVRRRGPVGRALAARPWASDVLWSVVVLLVGGLGTLAMRSTVRGSTALGLFDPSSSPLHTMTVAWLAGSVVTSSLLLVRRSRPLLVAGALTMAGVVSLGFAGVLGVVGLGLACALYSVASQRTSRTAWAAAVASFLVLGAACWWWERIGVAEMLLWMEPATAEEDYVPAAFLAAPPFSGGRRSVSLLVLLVLLGLGMATGSVARARRLHAAGLLERYRAVVRERDSSAALARAAERARIAREMHDVVAHSLSVMVALSDGAGAAMDRAPDRSREALRELSATGRSALLGMQDVLQALDPRGGEAAAAGRLADPVDADLRVVLDRFRAVGMSVAESGVELVAALETATGLAVVRIVTEALTNVLRHAPGAVAVDVIIRQLDDALEVEVRDDGGRLPSLGGGTGRGLIGMRERADLIGGSLTAGPRPEGGWYVRLLLPVSRDGSGIDT</sequence>
<keyword evidence="3" id="KW-0597">Phosphoprotein</keyword>
<organism evidence="12 13">
    <name type="scientific">Salana multivorans</name>
    <dbReference type="NCBI Taxonomy" id="120377"/>
    <lineage>
        <taxon>Bacteria</taxon>
        <taxon>Bacillati</taxon>
        <taxon>Actinomycetota</taxon>
        <taxon>Actinomycetes</taxon>
        <taxon>Micrococcales</taxon>
        <taxon>Beutenbergiaceae</taxon>
        <taxon>Salana</taxon>
    </lineage>
</organism>
<evidence type="ECO:0000256" key="2">
    <source>
        <dbReference type="ARBA" id="ARBA00012438"/>
    </source>
</evidence>
<dbReference type="Pfam" id="PF02518">
    <property type="entry name" value="HATPase_c"/>
    <property type="match status" value="1"/>
</dbReference>
<evidence type="ECO:0000256" key="5">
    <source>
        <dbReference type="ARBA" id="ARBA00022741"/>
    </source>
</evidence>
<evidence type="ECO:0000256" key="7">
    <source>
        <dbReference type="ARBA" id="ARBA00022840"/>
    </source>
</evidence>
<keyword evidence="8" id="KW-0902">Two-component regulatory system</keyword>
<dbReference type="Gene3D" id="1.20.5.1930">
    <property type="match status" value="1"/>
</dbReference>
<keyword evidence="7" id="KW-0067">ATP-binding</keyword>
<name>A0A3N2D958_9MICO</name>
<feature type="transmembrane region" description="Helical" evidence="10">
    <location>
        <begin position="78"/>
        <end position="98"/>
    </location>
</feature>
<dbReference type="InterPro" id="IPR050482">
    <property type="entry name" value="Sensor_HK_TwoCompSys"/>
</dbReference>
<reference evidence="12 13" key="1">
    <citation type="submission" date="2018-11" db="EMBL/GenBank/DDBJ databases">
        <title>Sequencing the genomes of 1000 actinobacteria strains.</title>
        <authorList>
            <person name="Klenk H.-P."/>
        </authorList>
    </citation>
    <scope>NUCLEOTIDE SEQUENCE [LARGE SCALE GENOMIC DNA]</scope>
    <source>
        <strain evidence="12 13">DSM 13521</strain>
    </source>
</reference>
<feature type="region of interest" description="Disordered" evidence="9">
    <location>
        <begin position="1"/>
        <end position="24"/>
    </location>
</feature>
<dbReference type="SUPFAM" id="SSF55874">
    <property type="entry name" value="ATPase domain of HSP90 chaperone/DNA topoisomerase II/histidine kinase"/>
    <property type="match status" value="1"/>
</dbReference>